<keyword evidence="1" id="KW-0812">Transmembrane</keyword>
<accession>A0A1C0YPI0</accession>
<comment type="caution">
    <text evidence="2">The sequence shown here is derived from an EMBL/GenBank/DDBJ whole genome shotgun (WGS) entry which is preliminary data.</text>
</comment>
<keyword evidence="3" id="KW-1185">Reference proteome</keyword>
<feature type="transmembrane region" description="Helical" evidence="1">
    <location>
        <begin position="151"/>
        <end position="169"/>
    </location>
</feature>
<evidence type="ECO:0000313" key="2">
    <source>
        <dbReference type="EMBL" id="OCS89077.1"/>
    </source>
</evidence>
<gene>
    <name evidence="2" type="ORF">A6K76_13135</name>
</gene>
<dbReference type="AlphaFoldDB" id="A0A1C0YPI0"/>
<dbReference type="Proteomes" id="UP000093482">
    <property type="component" value="Unassembled WGS sequence"/>
</dbReference>
<keyword evidence="1" id="KW-1133">Transmembrane helix</keyword>
<feature type="transmembrane region" description="Helical" evidence="1">
    <location>
        <begin position="129"/>
        <end position="145"/>
    </location>
</feature>
<proteinExistence type="predicted"/>
<dbReference type="EMBL" id="MATO01000046">
    <property type="protein sequence ID" value="OCS89077.1"/>
    <property type="molecule type" value="Genomic_DNA"/>
</dbReference>
<protein>
    <submittedName>
        <fullName evidence="2">Uncharacterized protein</fullName>
    </submittedName>
</protein>
<organism evidence="2 3">
    <name type="scientific">Caryophanon latum</name>
    <dbReference type="NCBI Taxonomy" id="33977"/>
    <lineage>
        <taxon>Bacteria</taxon>
        <taxon>Bacillati</taxon>
        <taxon>Bacillota</taxon>
        <taxon>Bacilli</taxon>
        <taxon>Bacillales</taxon>
        <taxon>Caryophanaceae</taxon>
        <taxon>Caryophanon</taxon>
    </lineage>
</organism>
<evidence type="ECO:0000256" key="1">
    <source>
        <dbReference type="SAM" id="Phobius"/>
    </source>
</evidence>
<feature type="transmembrane region" description="Helical" evidence="1">
    <location>
        <begin position="75"/>
        <end position="100"/>
    </location>
</feature>
<evidence type="ECO:0000313" key="3">
    <source>
        <dbReference type="Proteomes" id="UP000093482"/>
    </source>
</evidence>
<sequence>MMLRRFLYAQCKESVSIALSLFIFITVVLMLLFRYDNLLLMSFYIAIMYIFALLSDELIAYRYTLAAAPIAQRTFLYDAFFIFVAVGIGLVALYSILATIFSASHMLAYFVLLLLLQLSLVLFLPNLPYVIVAFVIVYVLSIIDVENFTLSLQFVFMLSVPFILSFFLLNRSTKWRASS</sequence>
<keyword evidence="1" id="KW-0472">Membrane</keyword>
<name>A0A1C0YPI0_9BACL</name>
<feature type="transmembrane region" description="Helical" evidence="1">
    <location>
        <begin position="15"/>
        <end position="35"/>
    </location>
</feature>
<feature type="transmembrane region" description="Helical" evidence="1">
    <location>
        <begin position="41"/>
        <end position="63"/>
    </location>
</feature>
<dbReference type="RefSeq" id="WP_066465422.1">
    <property type="nucleotide sequence ID" value="NZ_MATO01000046.1"/>
</dbReference>
<reference evidence="2 3" key="1">
    <citation type="submission" date="2016-07" db="EMBL/GenBank/DDBJ databases">
        <title>Caryophanon latum genome sequencing.</title>
        <authorList>
            <person name="Verma A."/>
            <person name="Pal Y."/>
            <person name="Krishnamurthi S."/>
        </authorList>
    </citation>
    <scope>NUCLEOTIDE SEQUENCE [LARGE SCALE GENOMIC DNA]</scope>
    <source>
        <strain evidence="2 3">DSM 14151</strain>
    </source>
</reference>